<proteinExistence type="predicted"/>
<reference evidence="1 2" key="1">
    <citation type="submission" date="2015-09" db="EMBL/GenBank/DDBJ databases">
        <title>Draft Genome Sequence of the Strain BR 3267 (Bradyrhizobium yuanmingense) recommended as inoculant for cowpea in Brazil.</title>
        <authorList>
            <person name="Simoes-Araujo J.L."/>
            <person name="Zilli J.E."/>
        </authorList>
    </citation>
    <scope>NUCLEOTIDE SEQUENCE [LARGE SCALE GENOMIC DNA]</scope>
    <source>
        <strain evidence="1 2">BR3267</strain>
    </source>
</reference>
<gene>
    <name evidence="1" type="ORF">AOQ72_19115</name>
</gene>
<comment type="caution">
    <text evidence="1">The sequence shown here is derived from an EMBL/GenBank/DDBJ whole genome shotgun (WGS) entry which is preliminary data.</text>
</comment>
<accession>A0A0R3CFU3</accession>
<dbReference type="RefSeq" id="WP_057027649.1">
    <property type="nucleotide sequence ID" value="NZ_LJYF01000026.1"/>
</dbReference>
<dbReference type="AlphaFoldDB" id="A0A0R3CFU3"/>
<name>A0A0R3CFU3_9BRAD</name>
<organism evidence="1 2">
    <name type="scientific">Bradyrhizobium yuanmingense</name>
    <dbReference type="NCBI Taxonomy" id="108015"/>
    <lineage>
        <taxon>Bacteria</taxon>
        <taxon>Pseudomonadati</taxon>
        <taxon>Pseudomonadota</taxon>
        <taxon>Alphaproteobacteria</taxon>
        <taxon>Hyphomicrobiales</taxon>
        <taxon>Nitrobacteraceae</taxon>
        <taxon>Bradyrhizobium</taxon>
    </lineage>
</organism>
<dbReference type="Pfam" id="PF11185">
    <property type="entry name" value="DUF2971"/>
    <property type="match status" value="1"/>
</dbReference>
<dbReference type="InterPro" id="IPR021352">
    <property type="entry name" value="DUF2971"/>
</dbReference>
<protein>
    <recommendedName>
        <fullName evidence="3">DUF2971 domain-containing protein</fullName>
    </recommendedName>
</protein>
<dbReference type="OrthoDB" id="9795560at2"/>
<dbReference type="Proteomes" id="UP000051380">
    <property type="component" value="Unassembled WGS sequence"/>
</dbReference>
<dbReference type="EMBL" id="LJYF01000026">
    <property type="protein sequence ID" value="KRP96416.1"/>
    <property type="molecule type" value="Genomic_DNA"/>
</dbReference>
<evidence type="ECO:0008006" key="3">
    <source>
        <dbReference type="Google" id="ProtNLM"/>
    </source>
</evidence>
<sequence length="328" mass="36579">MTPTPDEIVQPYASLYEAIEWKTSPDNPILLAHYTSVQVVEQILKNDEIWFANPLYMNDLEELRLGLLIGNQVFPEFADRVGGTAERGTLLTNAYNHYFAHLTTEAALDTYIFCLSEHPVGNTDGRLSMWREYGSKGNGAALVINTQRLHYLSHSPVLLAKVSYKNGPEREQAIRAGLENWAKITESADLADDQLYLAALAAFGFVKTLALVTKHAGFDEEREWRAVYVPERDPFGYLKPCLDYFVGPRGVEPKLKYKFGATYVGEQARATQSLTTGALADIIELVLLGPSVSSPLAKASFIRMLERNGKSAFRDRVFSSTIPLRPAL</sequence>
<evidence type="ECO:0000313" key="2">
    <source>
        <dbReference type="Proteomes" id="UP000051380"/>
    </source>
</evidence>
<evidence type="ECO:0000313" key="1">
    <source>
        <dbReference type="EMBL" id="KRP96416.1"/>
    </source>
</evidence>